<sequence length="40" mass="4578">MNKEKRNWDSNLLYASFGPILPILTNCTGHAFLKRLDDGQ</sequence>
<name>A0AAV1ZG91_9ARAC</name>
<dbReference type="AlphaFoldDB" id="A0AAV1ZG91"/>
<evidence type="ECO:0000313" key="2">
    <source>
        <dbReference type="EMBL" id="CAL1270741.1"/>
    </source>
</evidence>
<proteinExistence type="predicted"/>
<keyword evidence="3" id="KW-1185">Reference proteome</keyword>
<dbReference type="Proteomes" id="UP001497382">
    <property type="component" value="Unassembled WGS sequence"/>
</dbReference>
<keyword evidence="1" id="KW-0472">Membrane</keyword>
<gene>
    <name evidence="2" type="ORF">LARSCL_LOCUS5465</name>
</gene>
<protein>
    <submittedName>
        <fullName evidence="2">Uncharacterized protein</fullName>
    </submittedName>
</protein>
<organism evidence="2 3">
    <name type="scientific">Larinioides sclopetarius</name>
    <dbReference type="NCBI Taxonomy" id="280406"/>
    <lineage>
        <taxon>Eukaryota</taxon>
        <taxon>Metazoa</taxon>
        <taxon>Ecdysozoa</taxon>
        <taxon>Arthropoda</taxon>
        <taxon>Chelicerata</taxon>
        <taxon>Arachnida</taxon>
        <taxon>Araneae</taxon>
        <taxon>Araneomorphae</taxon>
        <taxon>Entelegynae</taxon>
        <taxon>Araneoidea</taxon>
        <taxon>Araneidae</taxon>
        <taxon>Larinioides</taxon>
    </lineage>
</organism>
<evidence type="ECO:0000256" key="1">
    <source>
        <dbReference type="SAM" id="Phobius"/>
    </source>
</evidence>
<keyword evidence="1" id="KW-1133">Transmembrane helix</keyword>
<dbReference type="EMBL" id="CAXIEN010000050">
    <property type="protein sequence ID" value="CAL1270741.1"/>
    <property type="molecule type" value="Genomic_DNA"/>
</dbReference>
<feature type="transmembrane region" description="Helical" evidence="1">
    <location>
        <begin position="12"/>
        <end position="33"/>
    </location>
</feature>
<evidence type="ECO:0000313" key="3">
    <source>
        <dbReference type="Proteomes" id="UP001497382"/>
    </source>
</evidence>
<accession>A0AAV1ZG91</accession>
<keyword evidence="1" id="KW-0812">Transmembrane</keyword>
<reference evidence="2 3" key="1">
    <citation type="submission" date="2024-04" db="EMBL/GenBank/DDBJ databases">
        <authorList>
            <person name="Rising A."/>
            <person name="Reimegard J."/>
            <person name="Sonavane S."/>
            <person name="Akerstrom W."/>
            <person name="Nylinder S."/>
            <person name="Hedman E."/>
            <person name="Kallberg Y."/>
        </authorList>
    </citation>
    <scope>NUCLEOTIDE SEQUENCE [LARGE SCALE GENOMIC DNA]</scope>
</reference>
<comment type="caution">
    <text evidence="2">The sequence shown here is derived from an EMBL/GenBank/DDBJ whole genome shotgun (WGS) entry which is preliminary data.</text>
</comment>